<dbReference type="AlphaFoldDB" id="A0A498L2K3"/>
<sequence>MSTYHVRRAFETVATVSAGTTGTAKSDADESIREAVREAGGETFESVDAEATDVFEFPAGPFDPYRVTVQGTVTVTVESDEEASAAETGDQLIEDLLTAARLDGWEYLDDTTVTGAD</sequence>
<dbReference type="EMBL" id="RDFA01000001">
    <property type="protein sequence ID" value="RXK51521.1"/>
    <property type="molecule type" value="Genomic_DNA"/>
</dbReference>
<protein>
    <submittedName>
        <fullName evidence="1">Uncharacterized protein</fullName>
    </submittedName>
</protein>
<evidence type="ECO:0000313" key="2">
    <source>
        <dbReference type="Proteomes" id="UP000289691"/>
    </source>
</evidence>
<organism evidence="1 2">
    <name type="scientific">Halorientalis pallida</name>
    <dbReference type="NCBI Taxonomy" id="2479928"/>
    <lineage>
        <taxon>Archaea</taxon>
        <taxon>Methanobacteriati</taxon>
        <taxon>Methanobacteriota</taxon>
        <taxon>Stenosarchaea group</taxon>
        <taxon>Halobacteria</taxon>
        <taxon>Halobacteriales</taxon>
        <taxon>Haloarculaceae</taxon>
        <taxon>Halorientalis</taxon>
    </lineage>
</organism>
<accession>A0A498L2K3</accession>
<dbReference type="Proteomes" id="UP000289691">
    <property type="component" value="Unassembled WGS sequence"/>
</dbReference>
<evidence type="ECO:0000313" key="1">
    <source>
        <dbReference type="EMBL" id="RXK51521.1"/>
    </source>
</evidence>
<dbReference type="RefSeq" id="WP_129067384.1">
    <property type="nucleotide sequence ID" value="NZ_RDFA01000001.1"/>
</dbReference>
<proteinExistence type="predicted"/>
<keyword evidence="2" id="KW-1185">Reference proteome</keyword>
<name>A0A498L2K3_9EURY</name>
<dbReference type="OrthoDB" id="205223at2157"/>
<comment type="caution">
    <text evidence="1">The sequence shown here is derived from an EMBL/GenBank/DDBJ whole genome shotgun (WGS) entry which is preliminary data.</text>
</comment>
<gene>
    <name evidence="1" type="ORF">EAF64_02480</name>
</gene>
<reference evidence="1 2" key="1">
    <citation type="submission" date="2019-01" db="EMBL/GenBank/DDBJ databases">
        <title>Halorientalis sp. F13-25 a new haloarchaeum isolated from hypersaline water.</title>
        <authorList>
            <person name="Ana D.-V."/>
            <person name="Cristina S.-P."/>
            <person name="Antonio V."/>
        </authorList>
    </citation>
    <scope>NUCLEOTIDE SEQUENCE [LARGE SCALE GENOMIC DNA]</scope>
    <source>
        <strain evidence="1 2">F13-25</strain>
    </source>
</reference>